<dbReference type="Proteomes" id="UP000235116">
    <property type="component" value="Chromosome"/>
</dbReference>
<dbReference type="GO" id="GO:0016491">
    <property type="term" value="F:oxidoreductase activity"/>
    <property type="evidence" value="ECO:0007669"/>
    <property type="project" value="InterPro"/>
</dbReference>
<evidence type="ECO:0000313" key="3">
    <source>
        <dbReference type="Proteomes" id="UP000235116"/>
    </source>
</evidence>
<dbReference type="Gene3D" id="3.30.70.1990">
    <property type="match status" value="1"/>
</dbReference>
<dbReference type="EMBL" id="CP022684">
    <property type="protein sequence ID" value="AUM14427.1"/>
    <property type="molecule type" value="Genomic_DNA"/>
</dbReference>
<sequence>MYSMNYKKIAVIGSGISGLTSAYLLQNGYEVTLFEEQDYLGGHTNTVDIEAEGKVFPVNTGFIVFNDWTYPNFIRLMDHLGVASENSDMSFSVRCDKSNLEYNGASFNSLFCQRRNLINLRFWRMIKDIIRFNKEATDAYQNGSLDSGITLGEYLKSNGYGDEFGRYYIIPMGSAIWSASESDMMAFPAAFFVRFFHHHGLLSIDNRPQWRVISGGSRSYVDVLKQRLSGPVHINHGIQSVKRHDRGVTLVDHQGTELEFDAVIFACHSDQALSLLEQPTADETEILEAIPYDSNSVILHTDKSLLPRNKRGWAAWNYRIPASKDQPVTVTYNMNILQNFQADTTFCVSLNQDDHIDPELILKRYNYSHPAFTLKGVHAQQRFNSINGKQNTFYCGAYWFNGFHEDGVNSAIRVAKSLNIDFDNVVIPCAAKSIKAS</sequence>
<accession>A0A2K9LQ98</accession>
<organism evidence="2 3">
    <name type="scientific">Ketobacter alkanivorans</name>
    <dbReference type="NCBI Taxonomy" id="1917421"/>
    <lineage>
        <taxon>Bacteria</taxon>
        <taxon>Pseudomonadati</taxon>
        <taxon>Pseudomonadota</taxon>
        <taxon>Gammaproteobacteria</taxon>
        <taxon>Pseudomonadales</taxon>
        <taxon>Ketobacteraceae</taxon>
        <taxon>Ketobacter</taxon>
    </lineage>
</organism>
<keyword evidence="3" id="KW-1185">Reference proteome</keyword>
<protein>
    <submittedName>
        <fullName evidence="2">FAD-dependent oxidoreductase</fullName>
    </submittedName>
</protein>
<reference evidence="3" key="1">
    <citation type="submission" date="2017-08" db="EMBL/GenBank/DDBJ databases">
        <title>Direct submision.</title>
        <authorList>
            <person name="Kim S.-J."/>
            <person name="Rhee S.-K."/>
        </authorList>
    </citation>
    <scope>NUCLEOTIDE SEQUENCE [LARGE SCALE GENOMIC DNA]</scope>
    <source>
        <strain evidence="3">GI5</strain>
    </source>
</reference>
<dbReference type="Gene3D" id="3.50.50.60">
    <property type="entry name" value="FAD/NAD(P)-binding domain"/>
    <property type="match status" value="1"/>
</dbReference>
<dbReference type="AlphaFoldDB" id="A0A2K9LQ98"/>
<dbReference type="PANTHER" id="PTHR42923">
    <property type="entry name" value="PROTOPORPHYRINOGEN OXIDASE"/>
    <property type="match status" value="1"/>
</dbReference>
<dbReference type="KEGG" id="kak:Kalk_19225"/>
<name>A0A2K9LQ98_9GAMM</name>
<feature type="domain" description="Amine oxidase" evidence="1">
    <location>
        <begin position="16"/>
        <end position="312"/>
    </location>
</feature>
<dbReference type="Gene3D" id="1.10.405.20">
    <property type="match status" value="1"/>
</dbReference>
<dbReference type="SUPFAM" id="SSF51905">
    <property type="entry name" value="FAD/NAD(P)-binding domain"/>
    <property type="match status" value="1"/>
</dbReference>
<dbReference type="FunFam" id="1.10.405.20:FF:000001">
    <property type="entry name" value="Amine oxidase"/>
    <property type="match status" value="1"/>
</dbReference>
<proteinExistence type="predicted"/>
<dbReference type="Pfam" id="PF01593">
    <property type="entry name" value="Amino_oxidase"/>
    <property type="match status" value="1"/>
</dbReference>
<gene>
    <name evidence="2" type="ORF">Kalk_19225</name>
</gene>
<dbReference type="OrthoDB" id="20837at2"/>
<evidence type="ECO:0000313" key="2">
    <source>
        <dbReference type="EMBL" id="AUM14427.1"/>
    </source>
</evidence>
<dbReference type="InterPro" id="IPR050464">
    <property type="entry name" value="Zeta_carotene_desat/Oxidored"/>
</dbReference>
<dbReference type="PANTHER" id="PTHR42923:SF17">
    <property type="entry name" value="AMINE OXIDASE DOMAIN-CONTAINING PROTEIN"/>
    <property type="match status" value="1"/>
</dbReference>
<dbReference type="InterPro" id="IPR036188">
    <property type="entry name" value="FAD/NAD-bd_sf"/>
</dbReference>
<dbReference type="InterPro" id="IPR002937">
    <property type="entry name" value="Amino_oxidase"/>
</dbReference>
<evidence type="ECO:0000259" key="1">
    <source>
        <dbReference type="Pfam" id="PF01593"/>
    </source>
</evidence>